<name>A0A1H1PRK5_9GAMM</name>
<dbReference type="OrthoDB" id="6899345at2"/>
<dbReference type="Proteomes" id="UP000243426">
    <property type="component" value="Chromosome I"/>
</dbReference>
<dbReference type="InterPro" id="IPR035709">
    <property type="entry name" value="YoaB-like"/>
</dbReference>
<dbReference type="STRING" id="797277.SAMN05216198_1265"/>
<dbReference type="InterPro" id="IPR035959">
    <property type="entry name" value="RutC-like_sf"/>
</dbReference>
<evidence type="ECO:0000313" key="1">
    <source>
        <dbReference type="EMBL" id="SDS13971.1"/>
    </source>
</evidence>
<reference evidence="2" key="1">
    <citation type="submission" date="2016-10" db="EMBL/GenBank/DDBJ databases">
        <authorList>
            <person name="Varghese N."/>
            <person name="Submissions S."/>
        </authorList>
    </citation>
    <scope>NUCLEOTIDE SEQUENCE [LARGE SCALE GENOMIC DNA]</scope>
    <source>
        <strain evidence="2">2SM5</strain>
    </source>
</reference>
<keyword evidence="2" id="KW-1185">Reference proteome</keyword>
<dbReference type="CDD" id="cd06150">
    <property type="entry name" value="YjgF_YER057c_UK114_like_2"/>
    <property type="match status" value="1"/>
</dbReference>
<dbReference type="InterPro" id="IPR006175">
    <property type="entry name" value="YjgF/YER057c/UK114"/>
</dbReference>
<protein>
    <submittedName>
        <fullName evidence="1">Enamine deaminase RidA, house cleaning of reactive enamine intermediates, YjgF/YER057c/UK114 family</fullName>
    </submittedName>
</protein>
<evidence type="ECO:0000313" key="2">
    <source>
        <dbReference type="Proteomes" id="UP000243426"/>
    </source>
</evidence>
<dbReference type="EMBL" id="LT629748">
    <property type="protein sequence ID" value="SDS13971.1"/>
    <property type="molecule type" value="Genomic_DNA"/>
</dbReference>
<dbReference type="PANTHER" id="PTHR47328">
    <property type="match status" value="1"/>
</dbReference>
<dbReference type="PANTHER" id="PTHR47328:SF1">
    <property type="entry name" value="RUTC FAMILY PROTEIN YOAB"/>
    <property type="match status" value="1"/>
</dbReference>
<gene>
    <name evidence="1" type="ORF">SAMN05216198_1265</name>
</gene>
<accession>A0A1H1PRK5</accession>
<dbReference type="AlphaFoldDB" id="A0A1H1PRK5"/>
<sequence>MRIQRLDTDNRMSQVVIHRDTVYLAGQVGENMGAGIEQQTLETLQEIEKLLAQAGSDKEHILSVTIYLKDIERDFAGMNAVWDRWLPEGVAPARATVEAGMCEPDILVEMSVIAAVAEQ</sequence>
<dbReference type="SUPFAM" id="SSF55298">
    <property type="entry name" value="YjgF-like"/>
    <property type="match status" value="1"/>
</dbReference>
<dbReference type="Pfam" id="PF01042">
    <property type="entry name" value="Ribonuc_L-PSP"/>
    <property type="match status" value="1"/>
</dbReference>
<organism evidence="1 2">
    <name type="scientific">Halopseudomonas litoralis</name>
    <dbReference type="NCBI Taxonomy" id="797277"/>
    <lineage>
        <taxon>Bacteria</taxon>
        <taxon>Pseudomonadati</taxon>
        <taxon>Pseudomonadota</taxon>
        <taxon>Gammaproteobacteria</taxon>
        <taxon>Pseudomonadales</taxon>
        <taxon>Pseudomonadaceae</taxon>
        <taxon>Halopseudomonas</taxon>
    </lineage>
</organism>
<dbReference type="Gene3D" id="3.30.1330.40">
    <property type="entry name" value="RutC-like"/>
    <property type="match status" value="1"/>
</dbReference>
<proteinExistence type="predicted"/>
<dbReference type="RefSeq" id="WP_090272548.1">
    <property type="nucleotide sequence ID" value="NZ_LT629748.1"/>
</dbReference>